<feature type="coiled-coil region" evidence="1">
    <location>
        <begin position="220"/>
        <end position="304"/>
    </location>
</feature>
<sequence length="499" mass="56830">MDKRQILLDSVKKLLALEGVSEKDIIENLKSVGLSPEQSAELIKEAKGGKPSTEEEKQATPKLAEGFKQAKSKEFEDFEEEIIKGKGEPVEKEPEEKEEVAEEPEFEEELISEAEEEMEKKEKPKPLKERTASEEIEHADIGKLWETGVLTTVDAKLEEMKDLKRDIDAVIESRVQAAVEKESGKIKAFFDAQRELNSSKMEALVKEKTQEFSELVNSKVSELKQVNSAIQQASARLEAKQQVHSELLAAINEKVSEVEKLKARISSSASSEMAEAREKIEGFVKEAQKKLNDLDLRVTRTLELESKIAEGLLKDAENKIENIVDSKTAGIDRRISEKINELNSIQEKVDPKKVEDKLAQLVRDASKRLDEQVAGKIQPLSREVEAKINDLETLQSRVDPKVMESRLRELENRFQKDADALRGKMEDFNLFKEQFINIVEKNTSTFNKAIKEFNDERLKQSKLIEAKMKELEDFEKKFAQEMGLMIEDMAKPKAEKKKK</sequence>
<organism evidence="3 4">
    <name type="scientific">Candidatus Iainarchaeum sp</name>
    <dbReference type="NCBI Taxonomy" id="3101447"/>
    <lineage>
        <taxon>Archaea</taxon>
        <taxon>Candidatus Iainarchaeota</taxon>
        <taxon>Candidatus Iainarchaeia</taxon>
        <taxon>Candidatus Iainarchaeales</taxon>
        <taxon>Candidatus Iainarchaeaceae</taxon>
        <taxon>Candidatus Iainarchaeum</taxon>
    </lineage>
</organism>
<evidence type="ECO:0000256" key="2">
    <source>
        <dbReference type="SAM" id="MobiDB-lite"/>
    </source>
</evidence>
<proteinExistence type="predicted"/>
<feature type="compositionally biased region" description="Basic and acidic residues" evidence="2">
    <location>
        <begin position="80"/>
        <end position="95"/>
    </location>
</feature>
<feature type="region of interest" description="Disordered" evidence="2">
    <location>
        <begin position="80"/>
        <end position="134"/>
    </location>
</feature>
<evidence type="ECO:0000313" key="4">
    <source>
        <dbReference type="Proteomes" id="UP000590964"/>
    </source>
</evidence>
<name>A0A7J4JY80_9ARCH</name>
<accession>A0A7J4JY80</accession>
<evidence type="ECO:0000256" key="1">
    <source>
        <dbReference type="SAM" id="Coils"/>
    </source>
</evidence>
<protein>
    <submittedName>
        <fullName evidence="3">Uncharacterized protein</fullName>
    </submittedName>
</protein>
<comment type="caution">
    <text evidence="3">The sequence shown here is derived from an EMBL/GenBank/DDBJ whole genome shotgun (WGS) entry which is preliminary data.</text>
</comment>
<feature type="compositionally biased region" description="Basic and acidic residues" evidence="2">
    <location>
        <begin position="118"/>
        <end position="134"/>
    </location>
</feature>
<dbReference type="EMBL" id="DUFW01000082">
    <property type="protein sequence ID" value="HIH21920.1"/>
    <property type="molecule type" value="Genomic_DNA"/>
</dbReference>
<feature type="region of interest" description="Disordered" evidence="2">
    <location>
        <begin position="33"/>
        <end position="64"/>
    </location>
</feature>
<dbReference type="AlphaFoldDB" id="A0A7J4JY80"/>
<evidence type="ECO:0000313" key="3">
    <source>
        <dbReference type="EMBL" id="HIH21920.1"/>
    </source>
</evidence>
<reference evidence="4" key="1">
    <citation type="journal article" date="2020" name="bioRxiv">
        <title>A rank-normalized archaeal taxonomy based on genome phylogeny resolves widespread incomplete and uneven classifications.</title>
        <authorList>
            <person name="Rinke C."/>
            <person name="Chuvochina M."/>
            <person name="Mussig A.J."/>
            <person name="Chaumeil P.-A."/>
            <person name="Waite D.W."/>
            <person name="Whitman W.B."/>
            <person name="Parks D.H."/>
            <person name="Hugenholtz P."/>
        </authorList>
    </citation>
    <scope>NUCLEOTIDE SEQUENCE [LARGE SCALE GENOMIC DNA]</scope>
</reference>
<gene>
    <name evidence="3" type="ORF">HA222_04665</name>
</gene>
<keyword evidence="1" id="KW-0175">Coiled coil</keyword>
<dbReference type="Proteomes" id="UP000590964">
    <property type="component" value="Unassembled WGS sequence"/>
</dbReference>
<feature type="compositionally biased region" description="Basic and acidic residues" evidence="2">
    <location>
        <begin position="42"/>
        <end position="59"/>
    </location>
</feature>
<feature type="compositionally biased region" description="Acidic residues" evidence="2">
    <location>
        <begin position="96"/>
        <end position="117"/>
    </location>
</feature>